<dbReference type="CDD" id="cd06758">
    <property type="entry name" value="PDZ2_PDZD2-like"/>
    <property type="match status" value="1"/>
</dbReference>
<protein>
    <submittedName>
        <fullName evidence="3">PDZ domain-containing protein 2-like</fullName>
    </submittedName>
</protein>
<organism evidence="3">
    <name type="scientific">Castor canadensis</name>
    <name type="common">American beaver</name>
    <dbReference type="NCBI Taxonomy" id="51338"/>
    <lineage>
        <taxon>Eukaryota</taxon>
        <taxon>Metazoa</taxon>
        <taxon>Chordata</taxon>
        <taxon>Craniata</taxon>
        <taxon>Vertebrata</taxon>
        <taxon>Euteleostomi</taxon>
        <taxon>Mammalia</taxon>
        <taxon>Eutheria</taxon>
        <taxon>Euarchontoglires</taxon>
        <taxon>Glires</taxon>
        <taxon>Rodentia</taxon>
        <taxon>Castorimorpha</taxon>
        <taxon>Castoridae</taxon>
        <taxon>Castor</taxon>
    </lineage>
</organism>
<dbReference type="SMART" id="SM00228">
    <property type="entry name" value="PDZ"/>
    <property type="match status" value="1"/>
</dbReference>
<feature type="region of interest" description="Disordered" evidence="1">
    <location>
        <begin position="102"/>
        <end position="174"/>
    </location>
</feature>
<evidence type="ECO:0000313" key="3">
    <source>
        <dbReference type="RefSeq" id="XP_020037224.1"/>
    </source>
</evidence>
<feature type="compositionally biased region" description="Acidic residues" evidence="1">
    <location>
        <begin position="114"/>
        <end position="127"/>
    </location>
</feature>
<dbReference type="OrthoDB" id="42382at2759"/>
<feature type="compositionally biased region" description="Polar residues" evidence="1">
    <location>
        <begin position="102"/>
        <end position="113"/>
    </location>
</feature>
<feature type="domain" description="PDZ" evidence="2">
    <location>
        <begin position="1"/>
        <end position="85"/>
    </location>
</feature>
<dbReference type="RefSeq" id="XP_020037224.1">
    <property type="nucleotide sequence ID" value="XM_020181635.1"/>
</dbReference>
<accession>A0A8B7W0M0</accession>
<gene>
    <name evidence="3" type="primary">LOC109697783</name>
</gene>
<sequence length="225" mass="24093">MELLKESDGLGIQVSGGRGSKRSPHAIVVTQVKEGGAAHRDGRLSLGDELLVINGHLLVGLSHEEAVAILRSATGMVQLVVASKENSAEDLLRLTSKSLPDLTSSVEDVSSWTDNEDQEPEGEEEEGSGSSVRGAMPGTDEPQDLCGPEESKGNSESPKQGGNKMKLKSRLSGGVHRLESVEEYNELMVRHGDPGPGCWRSPEMAESTPFPSCWTLLGHRRNTTL</sequence>
<dbReference type="PROSITE" id="PS50106">
    <property type="entry name" value="PDZ"/>
    <property type="match status" value="1"/>
</dbReference>
<dbReference type="SUPFAM" id="SSF50156">
    <property type="entry name" value="PDZ domain-like"/>
    <property type="match status" value="1"/>
</dbReference>
<dbReference type="PANTHER" id="PTHR11324:SF16">
    <property type="entry name" value="PDZ DOMAIN-CONTAINING PROTEIN 2"/>
    <property type="match status" value="1"/>
</dbReference>
<dbReference type="CTD" id="23037"/>
<dbReference type="InterPro" id="IPR001478">
    <property type="entry name" value="PDZ"/>
</dbReference>
<evidence type="ECO:0000256" key="1">
    <source>
        <dbReference type="SAM" id="MobiDB-lite"/>
    </source>
</evidence>
<dbReference type="PANTHER" id="PTHR11324">
    <property type="entry name" value="IL16-RELATED"/>
    <property type="match status" value="1"/>
</dbReference>
<dbReference type="KEGG" id="ccan:109697783"/>
<reference evidence="3" key="1">
    <citation type="submission" date="2025-08" db="UniProtKB">
        <authorList>
            <consortium name="RefSeq"/>
        </authorList>
    </citation>
    <scope>IDENTIFICATION</scope>
    <source>
        <tissue evidence="3">Leukocyte</tissue>
    </source>
</reference>
<dbReference type="InterPro" id="IPR036034">
    <property type="entry name" value="PDZ_sf"/>
</dbReference>
<proteinExistence type="predicted"/>
<evidence type="ECO:0000259" key="2">
    <source>
        <dbReference type="PROSITE" id="PS50106"/>
    </source>
</evidence>
<dbReference type="AlphaFoldDB" id="A0A8B7W0M0"/>
<dbReference type="Gene3D" id="2.30.42.10">
    <property type="match status" value="1"/>
</dbReference>
<name>A0A8B7W0M0_CASCN</name>
<dbReference type="Pfam" id="PF00595">
    <property type="entry name" value="PDZ"/>
    <property type="match status" value="1"/>
</dbReference>